<accession>A0A839F754</accession>
<evidence type="ECO:0000256" key="6">
    <source>
        <dbReference type="ARBA" id="ARBA00022833"/>
    </source>
</evidence>
<dbReference type="GO" id="GO:0004222">
    <property type="term" value="F:metalloendopeptidase activity"/>
    <property type="evidence" value="ECO:0007669"/>
    <property type="project" value="InterPro"/>
</dbReference>
<reference evidence="11 12" key="1">
    <citation type="submission" date="2020-07" db="EMBL/GenBank/DDBJ databases">
        <title>Genomic Encyclopedia of Type Strains, Phase IV (KMG-V): Genome sequencing to study the core and pangenomes of soil and plant-associated prokaryotes.</title>
        <authorList>
            <person name="Whitman W."/>
        </authorList>
    </citation>
    <scope>NUCLEOTIDE SEQUENCE [LARGE SCALE GENOMIC DNA]</scope>
    <source>
        <strain evidence="11 12">RH2WT43</strain>
    </source>
</reference>
<keyword evidence="3 8" id="KW-0732">Signal</keyword>
<feature type="signal peptide" evidence="8">
    <location>
        <begin position="1"/>
        <end position="21"/>
    </location>
</feature>
<dbReference type="InterPro" id="IPR030873">
    <property type="entry name" value="Protease_BepA"/>
</dbReference>
<keyword evidence="5 8" id="KW-0378">Hydrolase</keyword>
<feature type="binding site" evidence="8">
    <location>
        <position position="135"/>
    </location>
    <ligand>
        <name>Zn(2+)</name>
        <dbReference type="ChEBI" id="CHEBI:29105"/>
        <note>catalytic</note>
    </ligand>
</feature>
<feature type="region of interest" description="Disordered" evidence="9">
    <location>
        <begin position="263"/>
        <end position="282"/>
    </location>
</feature>
<comment type="caution">
    <text evidence="11">The sequence shown here is derived from an EMBL/GenBank/DDBJ whole genome shotgun (WGS) entry which is preliminary data.</text>
</comment>
<evidence type="ECO:0000256" key="3">
    <source>
        <dbReference type="ARBA" id="ARBA00022729"/>
    </source>
</evidence>
<keyword evidence="6 8" id="KW-0862">Zinc</keyword>
<evidence type="ECO:0000313" key="11">
    <source>
        <dbReference type="EMBL" id="MBA8888044.1"/>
    </source>
</evidence>
<dbReference type="EMBL" id="JACGXL010000003">
    <property type="protein sequence ID" value="MBA8888044.1"/>
    <property type="molecule type" value="Genomic_DNA"/>
</dbReference>
<comment type="similarity">
    <text evidence="8">Belongs to the peptidase M48 family. BepA subfamily.</text>
</comment>
<feature type="domain" description="Peptidase M48" evidence="10">
    <location>
        <begin position="70"/>
        <end position="256"/>
    </location>
</feature>
<dbReference type="Proteomes" id="UP000550401">
    <property type="component" value="Unassembled WGS sequence"/>
</dbReference>
<dbReference type="AlphaFoldDB" id="A0A839F754"/>
<feature type="active site" description="Proton donor" evidence="8">
    <location>
        <position position="201"/>
    </location>
</feature>
<keyword evidence="12" id="KW-1185">Reference proteome</keyword>
<dbReference type="Gene3D" id="1.25.40.10">
    <property type="entry name" value="Tetratricopeptide repeat domain"/>
    <property type="match status" value="1"/>
</dbReference>
<dbReference type="InterPro" id="IPR011990">
    <property type="entry name" value="TPR-like_helical_dom_sf"/>
</dbReference>
<evidence type="ECO:0000256" key="9">
    <source>
        <dbReference type="SAM" id="MobiDB-lite"/>
    </source>
</evidence>
<dbReference type="GO" id="GO:0051603">
    <property type="term" value="P:proteolysis involved in protein catabolic process"/>
    <property type="evidence" value="ECO:0007669"/>
    <property type="project" value="TreeGrafter"/>
</dbReference>
<comment type="subcellular location">
    <subcellularLocation>
        <location evidence="8">Periplasm</location>
    </subcellularLocation>
</comment>
<evidence type="ECO:0000259" key="10">
    <source>
        <dbReference type="Pfam" id="PF01435"/>
    </source>
</evidence>
<sequence precursor="true">MRLVPTLSALAVACLSVLAGAREPDVKLPDIGSSAASLATPQELREYGAGMLQEMRAYDLVVDDPLLVDYINALGYRLVASSDHPDPGFTFFIVRDDQINAFAAPGGYVATNAGLITAMDTEDELAGVLAHEISHVEQQHILRAFEDQKKMSIPIMLGMLGVMIASAHRTDDAAAAAMMTGTSLIQQRQINFTRGDEAEADRVGIQTLARAGFDPMAMAGAFQTLQKVMRVNGIDIPEFLLDHPLDTKRIADAKSRAEQLGCPKTTHVRGAPASDAGGGGLDLTLSSRRLDADASSGPVDEASAIAASDAATVTVAEHGEGKALPRVTVAACAPRGKAVQAYFELMRERMRVQIAKSPTAVRSYYANNLRDDPAFDSVANRYGYALALIANREAATAIEQLRPLLARQSDSPVLRLALANAQDQAGRRDEALATFAQLHRDFPGNRAITLAYSDALVARADAKNARIALDLLRPLVERSADDPELQRAFARANELAGDKVRASEAYAEAAWLSGHAEDALNQLKALSKQADLSYYQRSRIDARIAELTPAVLALRKRSSPSEPGSLTATGLSCCRAHGGTVTNP</sequence>
<dbReference type="RefSeq" id="WP_259393011.1">
    <property type="nucleotide sequence ID" value="NZ_JACGXL010000003.1"/>
</dbReference>
<evidence type="ECO:0000256" key="1">
    <source>
        <dbReference type="ARBA" id="ARBA00022670"/>
    </source>
</evidence>
<dbReference type="CDD" id="cd07333">
    <property type="entry name" value="M48C_bepA_like"/>
    <property type="match status" value="1"/>
</dbReference>
<keyword evidence="7 8" id="KW-0482">Metalloprotease</keyword>
<feature type="binding site" evidence="8">
    <location>
        <position position="131"/>
    </location>
    <ligand>
        <name>Zn(2+)</name>
        <dbReference type="ChEBI" id="CHEBI:29105"/>
        <note>catalytic</note>
    </ligand>
</feature>
<proteinExistence type="inferred from homology"/>
<keyword evidence="4 8" id="KW-0574">Periplasm</keyword>
<dbReference type="HAMAP" id="MF_00997">
    <property type="entry name" value="Protease_BepA"/>
    <property type="match status" value="1"/>
</dbReference>
<dbReference type="EC" id="3.4.-.-" evidence="8"/>
<evidence type="ECO:0000313" key="12">
    <source>
        <dbReference type="Proteomes" id="UP000550401"/>
    </source>
</evidence>
<dbReference type="Pfam" id="PF01435">
    <property type="entry name" value="Peptidase_M48"/>
    <property type="match status" value="1"/>
</dbReference>
<comment type="cofactor">
    <cofactor evidence="8">
        <name>Zn(2+)</name>
        <dbReference type="ChEBI" id="CHEBI:29105"/>
    </cofactor>
    <text evidence="8">Binds 1 zinc ion per subunit.</text>
</comment>
<dbReference type="InterPro" id="IPR051156">
    <property type="entry name" value="Mito/Outer_Membr_Metalloprot"/>
</dbReference>
<keyword evidence="1 8" id="KW-0645">Protease</keyword>
<dbReference type="Gene3D" id="3.30.2010.10">
    <property type="entry name" value="Metalloproteases ('zincins'), catalytic domain"/>
    <property type="match status" value="1"/>
</dbReference>
<evidence type="ECO:0000256" key="5">
    <source>
        <dbReference type="ARBA" id="ARBA00022801"/>
    </source>
</evidence>
<dbReference type="SUPFAM" id="SSF48452">
    <property type="entry name" value="TPR-like"/>
    <property type="match status" value="1"/>
</dbReference>
<feature type="binding site" evidence="8">
    <location>
        <position position="197"/>
    </location>
    <ligand>
        <name>Zn(2+)</name>
        <dbReference type="ChEBI" id="CHEBI:29105"/>
        <note>catalytic</note>
    </ligand>
</feature>
<name>A0A839F754_9GAMM</name>
<keyword evidence="2 8" id="KW-0479">Metal-binding</keyword>
<evidence type="ECO:0000256" key="4">
    <source>
        <dbReference type="ARBA" id="ARBA00022764"/>
    </source>
</evidence>
<evidence type="ECO:0000256" key="7">
    <source>
        <dbReference type="ARBA" id="ARBA00023049"/>
    </source>
</evidence>
<dbReference type="Pfam" id="PF14559">
    <property type="entry name" value="TPR_19"/>
    <property type="match status" value="1"/>
</dbReference>
<evidence type="ECO:0000256" key="2">
    <source>
        <dbReference type="ARBA" id="ARBA00022723"/>
    </source>
</evidence>
<comment type="function">
    <text evidence="8">Functions as both a chaperone and a metalloprotease. Maintains the integrity of the outer membrane by promoting either the assembly or the elimination of outer membrane proteins, depending on their folding state.</text>
</comment>
<dbReference type="PANTHER" id="PTHR22726">
    <property type="entry name" value="METALLOENDOPEPTIDASE OMA1"/>
    <property type="match status" value="1"/>
</dbReference>
<dbReference type="GO" id="GO:0008270">
    <property type="term" value="F:zinc ion binding"/>
    <property type="evidence" value="ECO:0007669"/>
    <property type="project" value="UniProtKB-UniRule"/>
</dbReference>
<gene>
    <name evidence="11" type="ORF">FHW12_002268</name>
</gene>
<dbReference type="InterPro" id="IPR001915">
    <property type="entry name" value="Peptidase_M48"/>
</dbReference>
<organism evidence="11 12">
    <name type="scientific">Dokdonella fugitiva</name>
    <dbReference type="NCBI Taxonomy" id="328517"/>
    <lineage>
        <taxon>Bacteria</taxon>
        <taxon>Pseudomonadati</taxon>
        <taxon>Pseudomonadota</taxon>
        <taxon>Gammaproteobacteria</taxon>
        <taxon>Lysobacterales</taxon>
        <taxon>Rhodanobacteraceae</taxon>
        <taxon>Dokdonella</taxon>
    </lineage>
</organism>
<feature type="chain" id="PRO_5033177660" description="Putative beta-barrel assembly-enhancing protease" evidence="8">
    <location>
        <begin position="22"/>
        <end position="584"/>
    </location>
</feature>
<protein>
    <recommendedName>
        <fullName evidence="8">Putative beta-barrel assembly-enhancing protease</fullName>
        <ecNumber evidence="8">3.4.-.-</ecNumber>
    </recommendedName>
</protein>
<evidence type="ECO:0000256" key="8">
    <source>
        <dbReference type="HAMAP-Rule" id="MF_00997"/>
    </source>
</evidence>
<feature type="active site" evidence="8">
    <location>
        <position position="132"/>
    </location>
</feature>
<dbReference type="GO" id="GO:0042597">
    <property type="term" value="C:periplasmic space"/>
    <property type="evidence" value="ECO:0007669"/>
    <property type="project" value="UniProtKB-SubCell"/>
</dbReference>
<dbReference type="GO" id="GO:0016020">
    <property type="term" value="C:membrane"/>
    <property type="evidence" value="ECO:0007669"/>
    <property type="project" value="InterPro"/>
</dbReference>
<dbReference type="PANTHER" id="PTHR22726:SF1">
    <property type="entry name" value="METALLOENDOPEPTIDASE OMA1, MITOCHONDRIAL"/>
    <property type="match status" value="1"/>
</dbReference>